<protein>
    <recommendedName>
        <fullName evidence="1">Pectinesterase inhibitor domain-containing protein</fullName>
    </recommendedName>
</protein>
<dbReference type="NCBIfam" id="TIGR01614">
    <property type="entry name" value="PME_inhib"/>
    <property type="match status" value="1"/>
</dbReference>
<dbReference type="Gramene" id="C.cajan_24799.t">
    <property type="protein sequence ID" value="C.cajan_24799.t.cds1"/>
    <property type="gene ID" value="C.cajan_24799"/>
</dbReference>
<dbReference type="InterPro" id="IPR035513">
    <property type="entry name" value="Invertase/methylesterase_inhib"/>
</dbReference>
<dbReference type="EMBL" id="KQ483431">
    <property type="protein sequence ID" value="KYP51916.1"/>
    <property type="molecule type" value="Genomic_DNA"/>
</dbReference>
<proteinExistence type="predicted"/>
<keyword evidence="3" id="KW-1185">Reference proteome</keyword>
<evidence type="ECO:0000259" key="1">
    <source>
        <dbReference type="Pfam" id="PF04043"/>
    </source>
</evidence>
<organism evidence="2 3">
    <name type="scientific">Cajanus cajan</name>
    <name type="common">Pigeon pea</name>
    <name type="synonym">Cajanus indicus</name>
    <dbReference type="NCBI Taxonomy" id="3821"/>
    <lineage>
        <taxon>Eukaryota</taxon>
        <taxon>Viridiplantae</taxon>
        <taxon>Streptophyta</taxon>
        <taxon>Embryophyta</taxon>
        <taxon>Tracheophyta</taxon>
        <taxon>Spermatophyta</taxon>
        <taxon>Magnoliopsida</taxon>
        <taxon>eudicotyledons</taxon>
        <taxon>Gunneridae</taxon>
        <taxon>Pentapetalae</taxon>
        <taxon>rosids</taxon>
        <taxon>fabids</taxon>
        <taxon>Fabales</taxon>
        <taxon>Fabaceae</taxon>
        <taxon>Papilionoideae</taxon>
        <taxon>50 kb inversion clade</taxon>
        <taxon>NPAAA clade</taxon>
        <taxon>indigoferoid/millettioid clade</taxon>
        <taxon>Phaseoleae</taxon>
        <taxon>Cajanus</taxon>
    </lineage>
</organism>
<dbReference type="InterPro" id="IPR006501">
    <property type="entry name" value="Pectinesterase_inhib_dom"/>
</dbReference>
<feature type="domain" description="Pectinesterase inhibitor" evidence="1">
    <location>
        <begin position="3"/>
        <end position="112"/>
    </location>
</feature>
<accession>A0A151SAT1</accession>
<reference evidence="2" key="1">
    <citation type="journal article" date="2012" name="Nat. Biotechnol.">
        <title>Draft genome sequence of pigeonpea (Cajanus cajan), an orphan legume crop of resource-poor farmers.</title>
        <authorList>
            <person name="Varshney R.K."/>
            <person name="Chen W."/>
            <person name="Li Y."/>
            <person name="Bharti A.K."/>
            <person name="Saxena R.K."/>
            <person name="Schlueter J.A."/>
            <person name="Donoghue M.T."/>
            <person name="Azam S."/>
            <person name="Fan G."/>
            <person name="Whaley A.M."/>
            <person name="Farmer A.D."/>
            <person name="Sheridan J."/>
            <person name="Iwata A."/>
            <person name="Tuteja R."/>
            <person name="Penmetsa R.V."/>
            <person name="Wu W."/>
            <person name="Upadhyaya H.D."/>
            <person name="Yang S.P."/>
            <person name="Shah T."/>
            <person name="Saxena K.B."/>
            <person name="Michael T."/>
            <person name="McCombie W.R."/>
            <person name="Yang B."/>
            <person name="Zhang G."/>
            <person name="Yang H."/>
            <person name="Wang J."/>
            <person name="Spillane C."/>
            <person name="Cook D.R."/>
            <person name="May G.D."/>
            <person name="Xu X."/>
            <person name="Jackson S.A."/>
        </authorList>
    </citation>
    <scope>NUCLEOTIDE SEQUENCE [LARGE SCALE GENOMIC DNA]</scope>
</reference>
<evidence type="ECO:0000313" key="3">
    <source>
        <dbReference type="Proteomes" id="UP000075243"/>
    </source>
</evidence>
<name>A0A151SAT1_CAJCA</name>
<dbReference type="Gene3D" id="1.20.140.40">
    <property type="entry name" value="Invertase/pectin methylesterase inhibitor family protein"/>
    <property type="match status" value="1"/>
</dbReference>
<evidence type="ECO:0000313" key="2">
    <source>
        <dbReference type="EMBL" id="KYP51916.1"/>
    </source>
</evidence>
<gene>
    <name evidence="2" type="ORF">KK1_026273</name>
</gene>
<dbReference type="AlphaFoldDB" id="A0A151SAT1"/>
<dbReference type="Proteomes" id="UP000075243">
    <property type="component" value="Unassembled WGS sequence"/>
</dbReference>
<dbReference type="SUPFAM" id="SSF101148">
    <property type="entry name" value="Plant invertase/pectin methylesterase inhibitor"/>
    <property type="match status" value="1"/>
</dbReference>
<dbReference type="GO" id="GO:0004857">
    <property type="term" value="F:enzyme inhibitor activity"/>
    <property type="evidence" value="ECO:0007669"/>
    <property type="project" value="InterPro"/>
</dbReference>
<sequence>MRCVQSSKGSEKADGVGIATIVVDCIKDKANTLALNITNLASTSHGELKSIYQTCANDYGYHIAKKELISSIHALQNHEYDNAESHVVTALRLDLSCRTNLEHYHSKVPNGVLYDMKIYEELSEAASRIIEKLYV</sequence>
<dbReference type="Pfam" id="PF04043">
    <property type="entry name" value="PMEI"/>
    <property type="match status" value="1"/>
</dbReference>
<dbReference type="OMA" id="MQQCHNS"/>